<dbReference type="InterPro" id="IPR052518">
    <property type="entry name" value="CHR_Transporter"/>
</dbReference>
<organism evidence="8 9">
    <name type="scientific">Mycoplasmopsis gallopavonis</name>
    <dbReference type="NCBI Taxonomy" id="76629"/>
    <lineage>
        <taxon>Bacteria</taxon>
        <taxon>Bacillati</taxon>
        <taxon>Mycoplasmatota</taxon>
        <taxon>Mycoplasmoidales</taxon>
        <taxon>Metamycoplasmataceae</taxon>
        <taxon>Mycoplasmopsis</taxon>
    </lineage>
</organism>
<keyword evidence="4 7" id="KW-0812">Transmembrane</keyword>
<evidence type="ECO:0000256" key="4">
    <source>
        <dbReference type="ARBA" id="ARBA00022692"/>
    </source>
</evidence>
<dbReference type="PANTHER" id="PTHR43663">
    <property type="entry name" value="CHROMATE TRANSPORT PROTEIN-RELATED"/>
    <property type="match status" value="1"/>
</dbReference>
<evidence type="ECO:0000256" key="6">
    <source>
        <dbReference type="ARBA" id="ARBA00023136"/>
    </source>
</evidence>
<dbReference type="GO" id="GO:0005886">
    <property type="term" value="C:plasma membrane"/>
    <property type="evidence" value="ECO:0007669"/>
    <property type="project" value="UniProtKB-SubCell"/>
</dbReference>
<keyword evidence="9" id="KW-1185">Reference proteome</keyword>
<comment type="similarity">
    <text evidence="2">Belongs to the chromate ion transporter (CHR) (TC 2.A.51) family.</text>
</comment>
<dbReference type="InterPro" id="IPR003370">
    <property type="entry name" value="Chromate_transpt"/>
</dbReference>
<keyword evidence="5 7" id="KW-1133">Transmembrane helix</keyword>
<evidence type="ECO:0000256" key="7">
    <source>
        <dbReference type="SAM" id="Phobius"/>
    </source>
</evidence>
<dbReference type="PANTHER" id="PTHR43663:SF1">
    <property type="entry name" value="CHROMATE TRANSPORTER"/>
    <property type="match status" value="1"/>
</dbReference>
<evidence type="ECO:0000313" key="9">
    <source>
        <dbReference type="Proteomes" id="UP000289862"/>
    </source>
</evidence>
<proteinExistence type="inferred from homology"/>
<gene>
    <name evidence="8" type="primary">chrA</name>
    <name evidence="8" type="ORF">NCTC10186_00255</name>
</gene>
<keyword evidence="6 7" id="KW-0472">Membrane</keyword>
<evidence type="ECO:0000313" key="8">
    <source>
        <dbReference type="EMBL" id="VEU72784.1"/>
    </source>
</evidence>
<evidence type="ECO:0000256" key="3">
    <source>
        <dbReference type="ARBA" id="ARBA00022475"/>
    </source>
</evidence>
<comment type="subcellular location">
    <subcellularLocation>
        <location evidence="1">Cell membrane</location>
        <topology evidence="1">Multi-pass membrane protein</topology>
    </subcellularLocation>
</comment>
<protein>
    <submittedName>
        <fullName evidence="8">Chromate transporter</fullName>
    </submittedName>
</protein>
<dbReference type="AlphaFoldDB" id="A0A449AZ67"/>
<evidence type="ECO:0000256" key="5">
    <source>
        <dbReference type="ARBA" id="ARBA00022989"/>
    </source>
</evidence>
<dbReference type="Pfam" id="PF02417">
    <property type="entry name" value="Chromate_transp"/>
    <property type="match status" value="1"/>
</dbReference>
<feature type="transmembrane region" description="Helical" evidence="7">
    <location>
        <begin position="115"/>
        <end position="136"/>
    </location>
</feature>
<feature type="transmembrane region" description="Helical" evidence="7">
    <location>
        <begin position="171"/>
        <end position="189"/>
    </location>
</feature>
<keyword evidence="3" id="KW-1003">Cell membrane</keyword>
<evidence type="ECO:0000256" key="2">
    <source>
        <dbReference type="ARBA" id="ARBA00005262"/>
    </source>
</evidence>
<dbReference type="GO" id="GO:0015109">
    <property type="term" value="F:chromate transmembrane transporter activity"/>
    <property type="evidence" value="ECO:0007669"/>
    <property type="project" value="InterPro"/>
</dbReference>
<evidence type="ECO:0000256" key="1">
    <source>
        <dbReference type="ARBA" id="ARBA00004651"/>
    </source>
</evidence>
<sequence>MLNNQQLNKKISFWAIFLFILKISFIGFGGGNALMPVIKNEVVKNKKWINQDEFDQILIVTNSLPGASVIQTVSYIAIKLLGTFKGIVVTLIAFIPHLLFSLLIFKLFKYVPIEYVVYIAIGTLISIIILLINFAWTYLKQAKNTLTAPLWVLIFLATFSYNVFVPAPYNIPIIPIIIMILIYTIAYLFSLKKRGKND</sequence>
<dbReference type="KEGG" id="mgal:NCTC10186_00255"/>
<feature type="transmembrane region" description="Helical" evidence="7">
    <location>
        <begin position="87"/>
        <end position="109"/>
    </location>
</feature>
<feature type="transmembrane region" description="Helical" evidence="7">
    <location>
        <begin position="12"/>
        <end position="37"/>
    </location>
</feature>
<dbReference type="Proteomes" id="UP000289862">
    <property type="component" value="Chromosome"/>
</dbReference>
<name>A0A449AZ67_9BACT</name>
<accession>A0A449AZ67</accession>
<feature type="transmembrane region" description="Helical" evidence="7">
    <location>
        <begin position="148"/>
        <end position="165"/>
    </location>
</feature>
<reference evidence="8 9" key="1">
    <citation type="submission" date="2019-01" db="EMBL/GenBank/DDBJ databases">
        <authorList>
            <consortium name="Pathogen Informatics"/>
        </authorList>
    </citation>
    <scope>NUCLEOTIDE SEQUENCE [LARGE SCALE GENOMIC DNA]</scope>
    <source>
        <strain evidence="8 9">NCTC10186</strain>
    </source>
</reference>
<dbReference type="EMBL" id="LR215031">
    <property type="protein sequence ID" value="VEU72784.1"/>
    <property type="molecule type" value="Genomic_DNA"/>
</dbReference>